<evidence type="ECO:0000256" key="1">
    <source>
        <dbReference type="SAM" id="Phobius"/>
    </source>
</evidence>
<dbReference type="PANTHER" id="PTHR38454">
    <property type="entry name" value="INTEGRAL MEMBRANE PROTEIN-RELATED"/>
    <property type="match status" value="1"/>
</dbReference>
<keyword evidence="1" id="KW-1133">Transmembrane helix</keyword>
<sequence length="873" mass="98034">MISFIKKYKFALIAAFLIPAVLLGLAYALEGIYWGSGTSVLAGDAYHQYVAVLSMYGNILHHPDQLGFLYTFTSGLGLNLYAFSAYYMGSFFMPITAFFNVQNMPDALYLITLLKFGAIGLSAFIALRNLYQKPRTLVIIAFSTAYALMSFLTSQVEITMWQDVFILLPLIIWGLHSLQDAGRRRLYFISLTILFIQNYYFGFMVAIFVLLYFLARSTFRKWSWRSFLDFAVTSGLAGLTSLIMLLPMYLDLRANNSQALSSTTALLTENSKLLDLFAKNFVGSYDTTQYQAVPMIYIGLIPLSFALLFFLNKGIRLRTKLAFAGLFAILIASFYLQKLDLFWQGMHSPNMFLHRYAFLFSILVLILAMETLELWHKVKLWQIFTVFIFLIAGFSLTYFSNDYGYLKLSLLAISLLFLLAYLALLVAYRKGWIMAKVFVIILSIFMIAESGMNSFYQLDGIQNEWHFASRSYYDSQAKTLAPIVKKIQERQGSLFARTENTTPDTANDGMKYGFNGISQFSSVRNSNASRVMGQLGFHTDSTYLNLRYTGNSLLMDSLFNVAYNINQSQPEKYGFRMLGESLYFNQEVAGLGIFVPGAFQDVKLTKDDELANQTKLVNALAKDSLTYFKQVYTTSEQTDNKITSHPSGLLSLTGKTPGNTDLSVTYGITAPANSQLYLKVPNISYGNESASSTRITVSEDQGKSISPIATYSVASNDSGDLFNLGTYPKDTPLKVTLAFPDNPSVNFDRTSFWAMDTKAYSQAISKLRQTPVVSQTVKNGIEMGLTPKSSGQVFISLPYDKGWSAKLDGKAVKIEKAQDGFMKVDLPAGQHELKLSFFPQGLKIGIVSFILGILFFIGYDFCLSKKRRDRKNL</sequence>
<gene>
    <name evidence="2" type="primary">yfhO</name>
    <name evidence="2" type="ORF">NtB2_01516</name>
</gene>
<reference evidence="2 3" key="1">
    <citation type="journal article" date="2018" name="Genome Announc.">
        <title>Draft Genome Sequence of Lactococcus sp. Strain NtB2 (JCM 32569), Isolated from the Gut of the Higher Termite Nasutitermes takasagoensis.</title>
        <authorList>
            <person name="Noda S."/>
            <person name="Aihara C."/>
            <person name="Yuki M."/>
            <person name="Ohkuma M."/>
        </authorList>
    </citation>
    <scope>NUCLEOTIDE SEQUENCE [LARGE SCALE GENOMIC DNA]</scope>
    <source>
        <strain evidence="2 3">NtB2</strain>
    </source>
</reference>
<feature type="transmembrane region" description="Helical" evidence="1">
    <location>
        <begin position="188"/>
        <end position="215"/>
    </location>
</feature>
<proteinExistence type="predicted"/>
<evidence type="ECO:0000313" key="2">
    <source>
        <dbReference type="EMBL" id="GBG97376.1"/>
    </source>
</evidence>
<feature type="transmembrane region" description="Helical" evidence="1">
    <location>
        <begin position="437"/>
        <end position="456"/>
    </location>
</feature>
<dbReference type="Proteomes" id="UP000245021">
    <property type="component" value="Unassembled WGS sequence"/>
</dbReference>
<feature type="transmembrane region" description="Helical" evidence="1">
    <location>
        <begin position="405"/>
        <end position="425"/>
    </location>
</feature>
<dbReference type="OrthoDB" id="9815466at2"/>
<feature type="transmembrane region" description="Helical" evidence="1">
    <location>
        <begin position="356"/>
        <end position="375"/>
    </location>
</feature>
<feature type="transmembrane region" description="Helical" evidence="1">
    <location>
        <begin position="319"/>
        <end position="336"/>
    </location>
</feature>
<name>A0A2R5HHP0_9LACT</name>
<accession>A0A2R5HHP0</accession>
<dbReference type="AlphaFoldDB" id="A0A2R5HHP0"/>
<organism evidence="2 3">
    <name type="scientific">Lactococcus termiticola</name>
    <dbReference type="NCBI Taxonomy" id="2169526"/>
    <lineage>
        <taxon>Bacteria</taxon>
        <taxon>Bacillati</taxon>
        <taxon>Bacillota</taxon>
        <taxon>Bacilli</taxon>
        <taxon>Lactobacillales</taxon>
        <taxon>Streptococcaceae</taxon>
        <taxon>Lactococcus</taxon>
    </lineage>
</organism>
<feature type="transmembrane region" description="Helical" evidence="1">
    <location>
        <begin position="844"/>
        <end position="863"/>
    </location>
</feature>
<keyword evidence="1" id="KW-0472">Membrane</keyword>
<keyword evidence="1" id="KW-0812">Transmembrane</keyword>
<feature type="transmembrane region" description="Helical" evidence="1">
    <location>
        <begin position="380"/>
        <end position="399"/>
    </location>
</feature>
<dbReference type="Pfam" id="PF09586">
    <property type="entry name" value="YfhO"/>
    <property type="match status" value="1"/>
</dbReference>
<protein>
    <submittedName>
        <fullName evidence="2">Bacterial membrane protein YfhO</fullName>
    </submittedName>
</protein>
<dbReference type="PANTHER" id="PTHR38454:SF1">
    <property type="entry name" value="INTEGRAL MEMBRANE PROTEIN"/>
    <property type="match status" value="1"/>
</dbReference>
<feature type="transmembrane region" description="Helical" evidence="1">
    <location>
        <begin position="108"/>
        <end position="131"/>
    </location>
</feature>
<keyword evidence="3" id="KW-1185">Reference proteome</keyword>
<feature type="transmembrane region" description="Helical" evidence="1">
    <location>
        <begin position="137"/>
        <end position="153"/>
    </location>
</feature>
<dbReference type="EMBL" id="BFFO01000011">
    <property type="protein sequence ID" value="GBG97376.1"/>
    <property type="molecule type" value="Genomic_DNA"/>
</dbReference>
<feature type="transmembrane region" description="Helical" evidence="1">
    <location>
        <begin position="227"/>
        <end position="250"/>
    </location>
</feature>
<dbReference type="InterPro" id="IPR018580">
    <property type="entry name" value="Uncharacterised_YfhO"/>
</dbReference>
<evidence type="ECO:0000313" key="3">
    <source>
        <dbReference type="Proteomes" id="UP000245021"/>
    </source>
</evidence>
<feature type="transmembrane region" description="Helical" evidence="1">
    <location>
        <begin position="292"/>
        <end position="312"/>
    </location>
</feature>
<comment type="caution">
    <text evidence="2">The sequence shown here is derived from an EMBL/GenBank/DDBJ whole genome shotgun (WGS) entry which is preliminary data.</text>
</comment>
<dbReference type="RefSeq" id="WP_109246334.1">
    <property type="nucleotide sequence ID" value="NZ_BFFO01000011.1"/>
</dbReference>